<evidence type="ECO:0000256" key="1">
    <source>
        <dbReference type="SAM" id="MobiDB-lite"/>
    </source>
</evidence>
<dbReference type="EMBL" id="HG001975">
    <property type="protein sequence ID" value="CDF38856.1"/>
    <property type="molecule type" value="Genomic_DNA"/>
</dbReference>
<dbReference type="AlphaFoldDB" id="R7QMZ6"/>
<organism evidence="2 3">
    <name type="scientific">Chondrus crispus</name>
    <name type="common">Carrageen Irish moss</name>
    <name type="synonym">Polymorpha crispa</name>
    <dbReference type="NCBI Taxonomy" id="2769"/>
    <lineage>
        <taxon>Eukaryota</taxon>
        <taxon>Rhodophyta</taxon>
        <taxon>Florideophyceae</taxon>
        <taxon>Rhodymeniophycidae</taxon>
        <taxon>Gigartinales</taxon>
        <taxon>Gigartinaceae</taxon>
        <taxon>Chondrus</taxon>
    </lineage>
</organism>
<dbReference type="Gramene" id="CDF38856">
    <property type="protein sequence ID" value="CDF38856"/>
    <property type="gene ID" value="CHC_T00006350001"/>
</dbReference>
<feature type="compositionally biased region" description="Polar residues" evidence="1">
    <location>
        <begin position="72"/>
        <end position="84"/>
    </location>
</feature>
<feature type="region of interest" description="Disordered" evidence="1">
    <location>
        <begin position="120"/>
        <end position="264"/>
    </location>
</feature>
<name>R7QMZ6_CHOCR</name>
<feature type="compositionally biased region" description="Polar residues" evidence="1">
    <location>
        <begin position="165"/>
        <end position="174"/>
    </location>
</feature>
<feature type="compositionally biased region" description="Basic and acidic residues" evidence="1">
    <location>
        <begin position="249"/>
        <end position="262"/>
    </location>
</feature>
<dbReference type="GeneID" id="17326480"/>
<gene>
    <name evidence="2" type="ORF">CHC_T00006350001</name>
</gene>
<sequence>MHFSPPAVSVNTISVRVITASPNLLAFLPIDEPLPTRALQVGHYSQASRSKPKMSQKRLAGLASAFEGPSSKAPQAPSTVSSIASRFDASPASDSKEPKVSEKVSGIASQFGTTIADADASVRKKKISPKPAAKQPQKPDSVTDERPSFGEITKRFASGKAGLGTTAQSDQSPNMFAAAANAWGKREAEGKPKAEGKVTAFKREIENAKKSANKEREAVKQQAQVPSDKVVEEKAGGVGSIASRFESGAQEKAKQDEREPLVDRFQSATKIFAGEEKSEKEGADAEAVNSKFADAAKLFGGGSA</sequence>
<evidence type="ECO:0000313" key="2">
    <source>
        <dbReference type="EMBL" id="CDF38856.1"/>
    </source>
</evidence>
<feature type="compositionally biased region" description="Basic and acidic residues" evidence="1">
    <location>
        <begin position="141"/>
        <end position="154"/>
    </location>
</feature>
<feature type="compositionally biased region" description="Basic and acidic residues" evidence="1">
    <location>
        <begin position="184"/>
        <end position="219"/>
    </location>
</feature>
<proteinExistence type="predicted"/>
<keyword evidence="3" id="KW-1185">Reference proteome</keyword>
<protein>
    <submittedName>
        <fullName evidence="2">Uncharacterized protein</fullName>
    </submittedName>
</protein>
<evidence type="ECO:0000313" key="3">
    <source>
        <dbReference type="Proteomes" id="UP000012073"/>
    </source>
</evidence>
<feature type="compositionally biased region" description="Low complexity" evidence="1">
    <location>
        <begin position="129"/>
        <end position="139"/>
    </location>
</feature>
<reference evidence="3" key="1">
    <citation type="journal article" date="2013" name="Proc. Natl. Acad. Sci. U.S.A.">
        <title>Genome structure and metabolic features in the red seaweed Chondrus crispus shed light on evolution of the Archaeplastida.</title>
        <authorList>
            <person name="Collen J."/>
            <person name="Porcel B."/>
            <person name="Carre W."/>
            <person name="Ball S.G."/>
            <person name="Chaparro C."/>
            <person name="Tonon T."/>
            <person name="Barbeyron T."/>
            <person name="Michel G."/>
            <person name="Noel B."/>
            <person name="Valentin K."/>
            <person name="Elias M."/>
            <person name="Artiguenave F."/>
            <person name="Arun A."/>
            <person name="Aury J.M."/>
            <person name="Barbosa-Neto J.F."/>
            <person name="Bothwell J.H."/>
            <person name="Bouget F.Y."/>
            <person name="Brillet L."/>
            <person name="Cabello-Hurtado F."/>
            <person name="Capella-Gutierrez S."/>
            <person name="Charrier B."/>
            <person name="Cladiere L."/>
            <person name="Cock J.M."/>
            <person name="Coelho S.M."/>
            <person name="Colleoni C."/>
            <person name="Czjzek M."/>
            <person name="Da Silva C."/>
            <person name="Delage L."/>
            <person name="Denoeud F."/>
            <person name="Deschamps P."/>
            <person name="Dittami S.M."/>
            <person name="Gabaldon T."/>
            <person name="Gachon C.M."/>
            <person name="Groisillier A."/>
            <person name="Herve C."/>
            <person name="Jabbari K."/>
            <person name="Katinka M."/>
            <person name="Kloareg B."/>
            <person name="Kowalczyk N."/>
            <person name="Labadie K."/>
            <person name="Leblanc C."/>
            <person name="Lopez P.J."/>
            <person name="McLachlan D.H."/>
            <person name="Meslet-Cladiere L."/>
            <person name="Moustafa A."/>
            <person name="Nehr Z."/>
            <person name="Nyvall Collen P."/>
            <person name="Panaud O."/>
            <person name="Partensky F."/>
            <person name="Poulain J."/>
            <person name="Rensing S.A."/>
            <person name="Rousvoal S."/>
            <person name="Samson G."/>
            <person name="Symeonidi A."/>
            <person name="Weissenbach J."/>
            <person name="Zambounis A."/>
            <person name="Wincker P."/>
            <person name="Boyen C."/>
        </authorList>
    </citation>
    <scope>NUCLEOTIDE SEQUENCE [LARGE SCALE GENOMIC DNA]</scope>
    <source>
        <strain evidence="3">cv. Stackhouse</strain>
    </source>
</reference>
<accession>R7QMZ6</accession>
<dbReference type="KEGG" id="ccp:CHC_T00006350001"/>
<feature type="region of interest" description="Disordered" evidence="1">
    <location>
        <begin position="43"/>
        <end position="107"/>
    </location>
</feature>
<dbReference type="RefSeq" id="XP_005718761.1">
    <property type="nucleotide sequence ID" value="XM_005718704.1"/>
</dbReference>
<dbReference type="Proteomes" id="UP000012073">
    <property type="component" value="Unassembled WGS sequence"/>
</dbReference>